<accession>A0AB39CET7</accession>
<dbReference type="EMBL" id="PQ015379">
    <property type="protein sequence ID" value="XDJ15357.1"/>
    <property type="molecule type" value="Genomic_DNA"/>
</dbReference>
<dbReference type="InterPro" id="IPR057112">
    <property type="entry name" value="Phage_g100"/>
</dbReference>
<organism evidence="1">
    <name type="scientific">Pseudomonas phage HRDY3</name>
    <dbReference type="NCBI Taxonomy" id="3236930"/>
    <lineage>
        <taxon>Viruses</taxon>
    </lineage>
</organism>
<protein>
    <recommendedName>
        <fullName evidence="2">HNH endonuclease</fullName>
    </recommendedName>
</protein>
<proteinExistence type="predicted"/>
<dbReference type="Pfam" id="PF23772">
    <property type="entry name" value="Phage_g100"/>
    <property type="match status" value="1"/>
</dbReference>
<reference evidence="1" key="1">
    <citation type="submission" date="2024-07" db="EMBL/GenBank/DDBJ databases">
        <authorList>
            <person name="Bringhurst R.M."/>
            <person name="Homer T.E."/>
        </authorList>
    </citation>
    <scope>NUCLEOTIDE SEQUENCE</scope>
</reference>
<evidence type="ECO:0008006" key="2">
    <source>
        <dbReference type="Google" id="ProtNLM"/>
    </source>
</evidence>
<sequence length="164" mass="19604">MSDVKFKDLRQGITIYTVNGYDPLCKSTDGHQWHFGVKRHFVTGKPYMHPTVKAWAVPTRCLDWAGNWSEDKIFLNTYNVRHKELRKWPATNHACFHTARAAERYGKRFAAGCMTAREWEHAHHWKESREEMRRQWAENDRYLYEAELESQEFEEHDDGPSNRF</sequence>
<evidence type="ECO:0000313" key="1">
    <source>
        <dbReference type="EMBL" id="XDJ15357.1"/>
    </source>
</evidence>
<name>A0AB39CET7_9VIRU</name>